<evidence type="ECO:0000313" key="5">
    <source>
        <dbReference type="RefSeq" id="XP_021847637.2"/>
    </source>
</evidence>
<evidence type="ECO:0000256" key="2">
    <source>
        <dbReference type="SAM" id="MobiDB-lite"/>
    </source>
</evidence>
<sequence length="509" mass="58949">MEESSKQSGNSHHFEDFLDEEGENDEVVEAVQAHVKKKPSTDHVLGVNTPQIHASLTRNGLENMAMADMNLCNVTDQESRLKLGDGDVNALLEFFTKMAADNQNLFYRYRVDQFGRLKDVMWVDARGRVAYEEFGDVVWFDTTYLTNGYELPLVTFVGVNHHGKSILFGCALISHETLETFQWLFNTWLLCMGGKAPIGILTDKDVAMRKALSVVMPQSRHGWSLRHILLKSFSKKLLGAFERYQEFKEVLHNVIYDSLMPEVFEVDWSSAVKEFDLESNDWLAGLFQEREMWVPAYMNQFFWAGMKTTQRIGSISSFFNRYLKKHTRLPEFASLYCEAMETNVYDEGKDDADTSRYVRQVVTVFPVEVLLQKLYTDAKFKEVQSEATRMLYVNPRPQKKVLSDHVVEITLDDRVWIICKSTKKEIVSDKKCTYKVRFNLDSNKAWCDCKLFECRGIMCRHLIRVYDIYHIAEVPEIHFEAMEEGHKKEAYSGKSCLSRSFKNPKGTKV</sequence>
<dbReference type="PANTHER" id="PTHR47718:SF13">
    <property type="entry name" value="OS09G0290500 PROTEIN"/>
    <property type="match status" value="1"/>
</dbReference>
<feature type="domain" description="SWIM-type" evidence="3">
    <location>
        <begin position="434"/>
        <end position="470"/>
    </location>
</feature>
<proteinExistence type="predicted"/>
<feature type="compositionally biased region" description="Polar residues" evidence="2">
    <location>
        <begin position="1"/>
        <end position="11"/>
    </location>
</feature>
<keyword evidence="4" id="KW-1185">Reference proteome</keyword>
<dbReference type="GO" id="GO:0008270">
    <property type="term" value="F:zinc ion binding"/>
    <property type="evidence" value="ECO:0007669"/>
    <property type="project" value="UniProtKB-KW"/>
</dbReference>
<evidence type="ECO:0000256" key="1">
    <source>
        <dbReference type="PROSITE-ProRule" id="PRU00325"/>
    </source>
</evidence>
<organism evidence="4 5">
    <name type="scientific">Spinacia oleracea</name>
    <name type="common">Spinach</name>
    <dbReference type="NCBI Taxonomy" id="3562"/>
    <lineage>
        <taxon>Eukaryota</taxon>
        <taxon>Viridiplantae</taxon>
        <taxon>Streptophyta</taxon>
        <taxon>Embryophyta</taxon>
        <taxon>Tracheophyta</taxon>
        <taxon>Spermatophyta</taxon>
        <taxon>Magnoliopsida</taxon>
        <taxon>eudicotyledons</taxon>
        <taxon>Gunneridae</taxon>
        <taxon>Pentapetalae</taxon>
        <taxon>Caryophyllales</taxon>
        <taxon>Chenopodiaceae</taxon>
        <taxon>Chenopodioideae</taxon>
        <taxon>Anserineae</taxon>
        <taxon>Spinacia</taxon>
    </lineage>
</organism>
<dbReference type="InterPro" id="IPR007527">
    <property type="entry name" value="Znf_SWIM"/>
</dbReference>
<dbReference type="Proteomes" id="UP000813463">
    <property type="component" value="Chromosome 6"/>
</dbReference>
<feature type="region of interest" description="Disordered" evidence="2">
    <location>
        <begin position="1"/>
        <end position="22"/>
    </location>
</feature>
<keyword evidence="1" id="KW-0862">Zinc</keyword>
<keyword evidence="1" id="KW-0863">Zinc-finger</keyword>
<dbReference type="InterPro" id="IPR018289">
    <property type="entry name" value="MULE_transposase_dom"/>
</dbReference>
<dbReference type="PROSITE" id="PS50966">
    <property type="entry name" value="ZF_SWIM"/>
    <property type="match status" value="1"/>
</dbReference>
<dbReference type="PANTHER" id="PTHR47718">
    <property type="entry name" value="OS01G0519700 PROTEIN"/>
    <property type="match status" value="1"/>
</dbReference>
<dbReference type="Pfam" id="PF10551">
    <property type="entry name" value="MULE"/>
    <property type="match status" value="1"/>
</dbReference>
<dbReference type="KEGG" id="soe:110787336"/>
<accession>A0A9R0IEG3</accession>
<keyword evidence="1" id="KW-0479">Metal-binding</keyword>
<dbReference type="RefSeq" id="XP_021847637.2">
    <property type="nucleotide sequence ID" value="XM_021991945.2"/>
</dbReference>
<evidence type="ECO:0000313" key="4">
    <source>
        <dbReference type="Proteomes" id="UP000813463"/>
    </source>
</evidence>
<gene>
    <name evidence="5" type="primary">LOC110787336</name>
</gene>
<dbReference type="GeneID" id="110787336"/>
<dbReference type="AlphaFoldDB" id="A0A9R0IEG3"/>
<reference evidence="5" key="2">
    <citation type="submission" date="2025-08" db="UniProtKB">
        <authorList>
            <consortium name="RefSeq"/>
        </authorList>
    </citation>
    <scope>IDENTIFICATION</scope>
    <source>
        <tissue evidence="5">Leaf</tissue>
    </source>
</reference>
<dbReference type="Pfam" id="PF04434">
    <property type="entry name" value="SWIM"/>
    <property type="match status" value="1"/>
</dbReference>
<reference evidence="4" key="1">
    <citation type="journal article" date="2021" name="Nat. Commun.">
        <title>Genomic analyses provide insights into spinach domestication and the genetic basis of agronomic traits.</title>
        <authorList>
            <person name="Cai X."/>
            <person name="Sun X."/>
            <person name="Xu C."/>
            <person name="Sun H."/>
            <person name="Wang X."/>
            <person name="Ge C."/>
            <person name="Zhang Z."/>
            <person name="Wang Q."/>
            <person name="Fei Z."/>
            <person name="Jiao C."/>
            <person name="Wang Q."/>
        </authorList>
    </citation>
    <scope>NUCLEOTIDE SEQUENCE [LARGE SCALE GENOMIC DNA]</scope>
    <source>
        <strain evidence="4">cv. Varoflay</strain>
    </source>
</reference>
<protein>
    <submittedName>
        <fullName evidence="5">Protein FAR-RED IMPAIRED RESPONSE 1</fullName>
    </submittedName>
</protein>
<evidence type="ECO:0000259" key="3">
    <source>
        <dbReference type="PROSITE" id="PS50966"/>
    </source>
</evidence>
<name>A0A9R0IEG3_SPIOL</name>